<keyword evidence="2" id="KW-1185">Reference proteome</keyword>
<evidence type="ECO:0000313" key="1">
    <source>
        <dbReference type="EMBL" id="MCM2562153.1"/>
    </source>
</evidence>
<proteinExistence type="predicted"/>
<name>A0ACC5ZVE3_9RHOB</name>
<reference evidence="1" key="1">
    <citation type="submission" date="2022-06" db="EMBL/GenBank/DDBJ databases">
        <title>Lutimaribacter sp. EGI FJ00013, a novel bacterium isolated from a salt lake sediment enrichment.</title>
        <authorList>
            <person name="Gao L."/>
            <person name="Fang B.-Z."/>
            <person name="Li W.-J."/>
        </authorList>
    </citation>
    <scope>NUCLEOTIDE SEQUENCE</scope>
    <source>
        <strain evidence="1">EGI FJ00013</strain>
    </source>
</reference>
<accession>A0ACC5ZVE3</accession>
<dbReference type="EMBL" id="JAMQGO010000004">
    <property type="protein sequence ID" value="MCM2562153.1"/>
    <property type="molecule type" value="Genomic_DNA"/>
</dbReference>
<organism evidence="1 2">
    <name type="scientific">Lutimaribacter degradans</name>
    <dbReference type="NCBI Taxonomy" id="2945989"/>
    <lineage>
        <taxon>Bacteria</taxon>
        <taxon>Pseudomonadati</taxon>
        <taxon>Pseudomonadota</taxon>
        <taxon>Alphaproteobacteria</taxon>
        <taxon>Rhodobacterales</taxon>
        <taxon>Roseobacteraceae</taxon>
        <taxon>Lutimaribacter</taxon>
    </lineage>
</organism>
<protein>
    <submittedName>
        <fullName evidence="1">Uncharacterized protein</fullName>
    </submittedName>
</protein>
<comment type="caution">
    <text evidence="1">The sequence shown here is derived from an EMBL/GenBank/DDBJ whole genome shotgun (WGS) entry which is preliminary data.</text>
</comment>
<dbReference type="Proteomes" id="UP001203036">
    <property type="component" value="Unassembled WGS sequence"/>
</dbReference>
<gene>
    <name evidence="1" type="ORF">M8744_08340</name>
</gene>
<sequence>MTIPILLGLILAVTVAIGVVRQRAQGGDDAPRGSEPGKGYHTLRSNYSSGLGGHDTSWKVPRDPQEYARRFVPAAKRQITDVKGKSE</sequence>
<evidence type="ECO:0000313" key="2">
    <source>
        <dbReference type="Proteomes" id="UP001203036"/>
    </source>
</evidence>